<evidence type="ECO:0000256" key="12">
    <source>
        <dbReference type="ARBA" id="ARBA00032931"/>
    </source>
</evidence>
<dbReference type="Pfam" id="PF00586">
    <property type="entry name" value="AIRS"/>
    <property type="match status" value="1"/>
</dbReference>
<dbReference type="Gene3D" id="3.30.1330.10">
    <property type="entry name" value="PurM-like, N-terminal domain"/>
    <property type="match status" value="1"/>
</dbReference>
<evidence type="ECO:0000256" key="7">
    <source>
        <dbReference type="ARBA" id="ARBA00022598"/>
    </source>
</evidence>
<evidence type="ECO:0000256" key="6">
    <source>
        <dbReference type="ARBA" id="ARBA00022490"/>
    </source>
</evidence>
<keyword evidence="8 15" id="KW-0547">Nucleotide-binding</keyword>
<dbReference type="InterPro" id="IPR004733">
    <property type="entry name" value="PurM_cligase"/>
</dbReference>
<evidence type="ECO:0000313" key="18">
    <source>
        <dbReference type="EMBL" id="HGY10527.1"/>
    </source>
</evidence>
<dbReference type="GO" id="GO:0005829">
    <property type="term" value="C:cytosol"/>
    <property type="evidence" value="ECO:0007669"/>
    <property type="project" value="TreeGrafter"/>
</dbReference>
<accession>A0A7C4V784</accession>
<evidence type="ECO:0000256" key="4">
    <source>
        <dbReference type="ARBA" id="ARBA00013047"/>
    </source>
</evidence>
<evidence type="ECO:0000256" key="5">
    <source>
        <dbReference type="ARBA" id="ARBA00020367"/>
    </source>
</evidence>
<dbReference type="NCBIfam" id="TIGR00878">
    <property type="entry name" value="purM"/>
    <property type="match status" value="1"/>
</dbReference>
<reference evidence="18" key="1">
    <citation type="journal article" date="2020" name="mSystems">
        <title>Genome- and Community-Level Interaction Insights into Carbon Utilization and Element Cycling Functions of Hydrothermarchaeota in Hydrothermal Sediment.</title>
        <authorList>
            <person name="Zhou Z."/>
            <person name="Liu Y."/>
            <person name="Xu W."/>
            <person name="Pan J."/>
            <person name="Luo Z.H."/>
            <person name="Li M."/>
        </authorList>
    </citation>
    <scope>NUCLEOTIDE SEQUENCE [LARGE SCALE GENOMIC DNA]</scope>
    <source>
        <strain evidence="18">HyVt-570</strain>
    </source>
</reference>
<dbReference type="SUPFAM" id="SSF56042">
    <property type="entry name" value="PurM C-terminal domain-like"/>
    <property type="match status" value="1"/>
</dbReference>
<evidence type="ECO:0000256" key="9">
    <source>
        <dbReference type="ARBA" id="ARBA00022755"/>
    </source>
</evidence>
<evidence type="ECO:0000256" key="2">
    <source>
        <dbReference type="ARBA" id="ARBA00004686"/>
    </source>
</evidence>
<comment type="catalytic activity">
    <reaction evidence="14 15">
        <text>2-formamido-N(1)-(5-O-phospho-beta-D-ribosyl)acetamidine + ATP = 5-amino-1-(5-phospho-beta-D-ribosyl)imidazole + ADP + phosphate + H(+)</text>
        <dbReference type="Rhea" id="RHEA:23032"/>
        <dbReference type="ChEBI" id="CHEBI:15378"/>
        <dbReference type="ChEBI" id="CHEBI:30616"/>
        <dbReference type="ChEBI" id="CHEBI:43474"/>
        <dbReference type="ChEBI" id="CHEBI:137981"/>
        <dbReference type="ChEBI" id="CHEBI:147287"/>
        <dbReference type="ChEBI" id="CHEBI:456216"/>
        <dbReference type="EC" id="6.3.3.1"/>
    </reaction>
</comment>
<dbReference type="UniPathway" id="UPA00074">
    <property type="reaction ID" value="UER00129"/>
</dbReference>
<keyword evidence="6 15" id="KW-0963">Cytoplasm</keyword>
<keyword evidence="7 15" id="KW-0436">Ligase</keyword>
<dbReference type="Pfam" id="PF02769">
    <property type="entry name" value="AIRS_C"/>
    <property type="match status" value="1"/>
</dbReference>
<evidence type="ECO:0000259" key="16">
    <source>
        <dbReference type="Pfam" id="PF00586"/>
    </source>
</evidence>
<keyword evidence="9 15" id="KW-0658">Purine biosynthesis</keyword>
<organism evidence="18">
    <name type="scientific">Oceanithermus profundus</name>
    <dbReference type="NCBI Taxonomy" id="187137"/>
    <lineage>
        <taxon>Bacteria</taxon>
        <taxon>Thermotogati</taxon>
        <taxon>Deinococcota</taxon>
        <taxon>Deinococci</taxon>
        <taxon>Thermales</taxon>
        <taxon>Thermaceae</taxon>
        <taxon>Oceanithermus</taxon>
    </lineage>
</organism>
<evidence type="ECO:0000256" key="13">
    <source>
        <dbReference type="ARBA" id="ARBA00033093"/>
    </source>
</evidence>
<comment type="similarity">
    <text evidence="3 15">Belongs to the AIR synthase family.</text>
</comment>
<evidence type="ECO:0000256" key="15">
    <source>
        <dbReference type="HAMAP-Rule" id="MF_00741"/>
    </source>
</evidence>
<dbReference type="GO" id="GO:0006189">
    <property type="term" value="P:'de novo' IMP biosynthetic process"/>
    <property type="evidence" value="ECO:0007669"/>
    <property type="project" value="UniProtKB-UniRule"/>
</dbReference>
<evidence type="ECO:0000256" key="1">
    <source>
        <dbReference type="ARBA" id="ARBA00004496"/>
    </source>
</evidence>
<dbReference type="Gene3D" id="3.90.650.10">
    <property type="entry name" value="PurM-like C-terminal domain"/>
    <property type="match status" value="1"/>
</dbReference>
<dbReference type="InterPro" id="IPR016188">
    <property type="entry name" value="PurM-like_N"/>
</dbReference>
<keyword evidence="10 15" id="KW-0067">ATP-binding</keyword>
<evidence type="ECO:0000256" key="11">
    <source>
        <dbReference type="ARBA" id="ARBA00031908"/>
    </source>
</evidence>
<evidence type="ECO:0000256" key="8">
    <source>
        <dbReference type="ARBA" id="ARBA00022741"/>
    </source>
</evidence>
<feature type="domain" description="PurM-like N-terminal" evidence="16">
    <location>
        <begin position="45"/>
        <end position="159"/>
    </location>
</feature>
<dbReference type="GO" id="GO:0004641">
    <property type="term" value="F:phosphoribosylformylglycinamidine cyclo-ligase activity"/>
    <property type="evidence" value="ECO:0007669"/>
    <property type="project" value="UniProtKB-UniRule"/>
</dbReference>
<dbReference type="HAMAP" id="MF_00741">
    <property type="entry name" value="AIRS"/>
    <property type="match status" value="1"/>
</dbReference>
<dbReference type="SUPFAM" id="SSF55326">
    <property type="entry name" value="PurM N-terminal domain-like"/>
    <property type="match status" value="1"/>
</dbReference>
<dbReference type="InterPro" id="IPR010918">
    <property type="entry name" value="PurM-like_C_dom"/>
</dbReference>
<dbReference type="CDD" id="cd02196">
    <property type="entry name" value="PurM"/>
    <property type="match status" value="1"/>
</dbReference>
<dbReference type="PANTHER" id="PTHR10520:SF12">
    <property type="entry name" value="TRIFUNCTIONAL PURINE BIOSYNTHETIC PROTEIN ADENOSINE-3"/>
    <property type="match status" value="1"/>
</dbReference>
<dbReference type="InterPro" id="IPR036921">
    <property type="entry name" value="PurM-like_N_sf"/>
</dbReference>
<dbReference type="EMBL" id="DRPZ01000274">
    <property type="protein sequence ID" value="HGY10527.1"/>
    <property type="molecule type" value="Genomic_DNA"/>
</dbReference>
<feature type="domain" description="PurM-like C-terminal" evidence="17">
    <location>
        <begin position="172"/>
        <end position="335"/>
    </location>
</feature>
<dbReference type="InterPro" id="IPR036676">
    <property type="entry name" value="PurM-like_C_sf"/>
</dbReference>
<evidence type="ECO:0000256" key="10">
    <source>
        <dbReference type="ARBA" id="ARBA00022840"/>
    </source>
</evidence>
<dbReference type="EC" id="6.3.3.1" evidence="4 15"/>
<dbReference type="AlphaFoldDB" id="A0A7C4V784"/>
<evidence type="ECO:0000256" key="14">
    <source>
        <dbReference type="ARBA" id="ARBA00049057"/>
    </source>
</evidence>
<dbReference type="FunFam" id="3.90.650.10:FF:000011">
    <property type="entry name" value="Phosphoribosylformylglycinamidine cyclo-ligase"/>
    <property type="match status" value="1"/>
</dbReference>
<gene>
    <name evidence="15" type="primary">purM</name>
    <name evidence="18" type="ORF">ENK37_10850</name>
</gene>
<comment type="subcellular location">
    <subcellularLocation>
        <location evidence="1 15">Cytoplasm</location>
    </subcellularLocation>
</comment>
<proteinExistence type="inferred from homology"/>
<protein>
    <recommendedName>
        <fullName evidence="5 15">Phosphoribosylformylglycinamidine cyclo-ligase</fullName>
        <ecNumber evidence="4 15">6.3.3.1</ecNumber>
    </recommendedName>
    <alternativeName>
        <fullName evidence="12 15">AIR synthase</fullName>
    </alternativeName>
    <alternativeName>
        <fullName evidence="13 15">AIRS</fullName>
    </alternativeName>
    <alternativeName>
        <fullName evidence="11 15">Phosphoribosyl-aminoimidazole synthetase</fullName>
    </alternativeName>
</protein>
<dbReference type="GO" id="GO:0004637">
    <property type="term" value="F:phosphoribosylamine-glycine ligase activity"/>
    <property type="evidence" value="ECO:0007669"/>
    <property type="project" value="TreeGrafter"/>
</dbReference>
<name>A0A7C4V784_9DEIN</name>
<evidence type="ECO:0000259" key="17">
    <source>
        <dbReference type="Pfam" id="PF02769"/>
    </source>
</evidence>
<dbReference type="GO" id="GO:0005524">
    <property type="term" value="F:ATP binding"/>
    <property type="evidence" value="ECO:0007669"/>
    <property type="project" value="UniProtKB-KW"/>
</dbReference>
<sequence>MRYEDAGVHLEAAAEAKRRIEAALERAKTAEVLAGVGAFAGAFDAAALTGLDAPVLLASTDGVGTKTLLAARFRRYRGLGFDLVNHGVNDLLAAGGRPLFFLDYLAADRLDPAAVAELVEGIAAAAAAARMPVLGGETAEMPGVYCAGALDVAGTIVGFADRARLPEPARVRAGDRVLALPSSGLHTNGYSLARKVVEGEDLETSREELGGRSLLDALLEPHKSYLPAWEKLEEAGLLPKVAAHITGGGVYGNLPRVLPAGLGARIRRGSWPEPPIFAWLARRGEIPPGELFRTFNMGLGMLLIYDPERAQRAQALLEEAYLVGEVVEGAGVRVEGAGGAA</sequence>
<evidence type="ECO:0000256" key="3">
    <source>
        <dbReference type="ARBA" id="ARBA00010280"/>
    </source>
</evidence>
<comment type="caution">
    <text evidence="18">The sequence shown here is derived from an EMBL/GenBank/DDBJ whole genome shotgun (WGS) entry which is preliminary data.</text>
</comment>
<dbReference type="PANTHER" id="PTHR10520">
    <property type="entry name" value="TRIFUNCTIONAL PURINE BIOSYNTHETIC PROTEIN ADENOSINE-3-RELATED"/>
    <property type="match status" value="1"/>
</dbReference>
<comment type="pathway">
    <text evidence="2 15">Purine metabolism; IMP biosynthesis via de novo pathway; 5-amino-1-(5-phospho-D-ribosyl)imidazole from N(2)-formyl-N(1)-(5-phospho-D-ribosyl)glycinamide: step 2/2.</text>
</comment>
<dbReference type="GO" id="GO:0046084">
    <property type="term" value="P:adenine biosynthetic process"/>
    <property type="evidence" value="ECO:0007669"/>
    <property type="project" value="TreeGrafter"/>
</dbReference>
<dbReference type="Proteomes" id="UP000885759">
    <property type="component" value="Unassembled WGS sequence"/>
</dbReference>